<dbReference type="EMBL" id="MFLD01000001">
    <property type="protein sequence ID" value="OGG61025.1"/>
    <property type="molecule type" value="Genomic_DNA"/>
</dbReference>
<evidence type="ECO:0000259" key="1">
    <source>
        <dbReference type="Pfam" id="PF03372"/>
    </source>
</evidence>
<dbReference type="InterPro" id="IPR051916">
    <property type="entry name" value="GPI-anchor_lipid_remodeler"/>
</dbReference>
<evidence type="ECO:0000313" key="3">
    <source>
        <dbReference type="Proteomes" id="UP000178042"/>
    </source>
</evidence>
<protein>
    <recommendedName>
        <fullName evidence="1">Endonuclease/exonuclease/phosphatase domain-containing protein</fullName>
    </recommendedName>
</protein>
<accession>A0A1F6DHY8</accession>
<evidence type="ECO:0000313" key="2">
    <source>
        <dbReference type="EMBL" id="OGG61025.1"/>
    </source>
</evidence>
<dbReference type="GO" id="GO:0003824">
    <property type="term" value="F:catalytic activity"/>
    <property type="evidence" value="ECO:0007669"/>
    <property type="project" value="InterPro"/>
</dbReference>
<proteinExistence type="predicted"/>
<organism evidence="2 3">
    <name type="scientific">Candidatus Kaiserbacteria bacterium RIFCSPHIGHO2_02_FULL_49_16</name>
    <dbReference type="NCBI Taxonomy" id="1798490"/>
    <lineage>
        <taxon>Bacteria</taxon>
        <taxon>Candidatus Kaiseribacteriota</taxon>
    </lineage>
</organism>
<dbReference type="Gene3D" id="3.60.10.10">
    <property type="entry name" value="Endonuclease/exonuclease/phosphatase"/>
    <property type="match status" value="1"/>
</dbReference>
<reference evidence="2 3" key="1">
    <citation type="journal article" date="2016" name="Nat. Commun.">
        <title>Thousands of microbial genomes shed light on interconnected biogeochemical processes in an aquifer system.</title>
        <authorList>
            <person name="Anantharaman K."/>
            <person name="Brown C.T."/>
            <person name="Hug L.A."/>
            <person name="Sharon I."/>
            <person name="Castelle C.J."/>
            <person name="Probst A.J."/>
            <person name="Thomas B.C."/>
            <person name="Singh A."/>
            <person name="Wilkins M.J."/>
            <person name="Karaoz U."/>
            <person name="Brodie E.L."/>
            <person name="Williams K.H."/>
            <person name="Hubbard S.S."/>
            <person name="Banfield J.F."/>
        </authorList>
    </citation>
    <scope>NUCLEOTIDE SEQUENCE [LARGE SCALE GENOMIC DNA]</scope>
</reference>
<dbReference type="AlphaFoldDB" id="A0A1F6DHY8"/>
<comment type="caution">
    <text evidence="2">The sequence shown here is derived from an EMBL/GenBank/DDBJ whole genome shotgun (WGS) entry which is preliminary data.</text>
</comment>
<dbReference type="Pfam" id="PF03372">
    <property type="entry name" value="Exo_endo_phos"/>
    <property type="match status" value="1"/>
</dbReference>
<dbReference type="GO" id="GO:0006506">
    <property type="term" value="P:GPI anchor biosynthetic process"/>
    <property type="evidence" value="ECO:0007669"/>
    <property type="project" value="TreeGrafter"/>
</dbReference>
<dbReference type="PANTHER" id="PTHR14859">
    <property type="entry name" value="CALCOFLUOR WHITE HYPERSENSITIVE PROTEIN PRECURSOR"/>
    <property type="match status" value="1"/>
</dbReference>
<dbReference type="InterPro" id="IPR005135">
    <property type="entry name" value="Endo/exonuclease/phosphatase"/>
</dbReference>
<feature type="domain" description="Endonuclease/exonuclease/phosphatase" evidence="1">
    <location>
        <begin position="39"/>
        <end position="228"/>
    </location>
</feature>
<dbReference type="Proteomes" id="UP000178042">
    <property type="component" value="Unassembled WGS sequence"/>
</dbReference>
<name>A0A1F6DHY8_9BACT</name>
<gene>
    <name evidence="2" type="ORF">A3C86_04175</name>
</gene>
<sequence length="246" mass="29008">MRILFANCGYATGLTGRYSEYLLLFWRYIRVTKKSLTPIIDCVLHERPDVVAFVELNYNQYTYLKKILHHHYPYSCEQDKYGKGIWRKFLPIQNVHLLFSRYPLEQSPGMLFEHGTKRAILKATVDNKINLILVHLSLRKHIRGKQITELKEILTRHKSTVCLGDFNTFGGSREIEGILEKDKLLSLNYKHKATYPSYHPRMELDYALVSHDINHRNFKVLPETFSDHRGFMFEITLEHDTTKTYA</sequence>
<dbReference type="InterPro" id="IPR036691">
    <property type="entry name" value="Endo/exonu/phosph_ase_sf"/>
</dbReference>
<dbReference type="GO" id="GO:0016020">
    <property type="term" value="C:membrane"/>
    <property type="evidence" value="ECO:0007669"/>
    <property type="project" value="GOC"/>
</dbReference>
<dbReference type="SUPFAM" id="SSF56219">
    <property type="entry name" value="DNase I-like"/>
    <property type="match status" value="1"/>
</dbReference>
<dbReference type="PANTHER" id="PTHR14859:SF1">
    <property type="entry name" value="PGAP2-INTERACTING PROTEIN"/>
    <property type="match status" value="1"/>
</dbReference>